<dbReference type="KEGG" id="luo:HHL09_22435"/>
<accession>A0A858RTF0</accession>
<dbReference type="InterPro" id="IPR032033">
    <property type="entry name" value="Cytochrome_P460"/>
</dbReference>
<protein>
    <recommendedName>
        <fullName evidence="5">CBM6 domain-containing protein</fullName>
    </recommendedName>
</protein>
<dbReference type="SUPFAM" id="SSF49785">
    <property type="entry name" value="Galactose-binding domain-like"/>
    <property type="match status" value="1"/>
</dbReference>
<dbReference type="Pfam" id="PF16871">
    <property type="entry name" value="DUF5077"/>
    <property type="match status" value="1"/>
</dbReference>
<dbReference type="Gene3D" id="3.50.70.20">
    <property type="entry name" value="Cytochrome P460"/>
    <property type="match status" value="1"/>
</dbReference>
<keyword evidence="4" id="KW-1185">Reference proteome</keyword>
<evidence type="ECO:0000313" key="3">
    <source>
        <dbReference type="EMBL" id="QJE99353.1"/>
    </source>
</evidence>
<dbReference type="Proteomes" id="UP000501812">
    <property type="component" value="Chromosome"/>
</dbReference>
<dbReference type="Pfam" id="PF16694">
    <property type="entry name" value="Cytochrome_P460"/>
    <property type="match status" value="1"/>
</dbReference>
<proteinExistence type="predicted"/>
<feature type="domain" description="DUF5077" evidence="2">
    <location>
        <begin position="154"/>
        <end position="257"/>
    </location>
</feature>
<evidence type="ECO:0000313" key="4">
    <source>
        <dbReference type="Proteomes" id="UP000501812"/>
    </source>
</evidence>
<organism evidence="3 4">
    <name type="scientific">Luteolibacter luteus</name>
    <dbReference type="NCBI Taxonomy" id="2728835"/>
    <lineage>
        <taxon>Bacteria</taxon>
        <taxon>Pseudomonadati</taxon>
        <taxon>Verrucomicrobiota</taxon>
        <taxon>Verrucomicrobiia</taxon>
        <taxon>Verrucomicrobiales</taxon>
        <taxon>Verrucomicrobiaceae</taxon>
        <taxon>Luteolibacter</taxon>
    </lineage>
</organism>
<evidence type="ECO:0008006" key="5">
    <source>
        <dbReference type="Google" id="ProtNLM"/>
    </source>
</evidence>
<gene>
    <name evidence="3" type="ORF">HHL09_22435</name>
</gene>
<dbReference type="EMBL" id="CP051774">
    <property type="protein sequence ID" value="QJE99353.1"/>
    <property type="molecule type" value="Genomic_DNA"/>
</dbReference>
<dbReference type="CDD" id="cd20716">
    <property type="entry name" value="cyt_P460_fam"/>
    <property type="match status" value="1"/>
</dbReference>
<dbReference type="InterPro" id="IPR008979">
    <property type="entry name" value="Galactose-bd-like_sf"/>
</dbReference>
<evidence type="ECO:0000259" key="2">
    <source>
        <dbReference type="Pfam" id="PF16871"/>
    </source>
</evidence>
<name>A0A858RTF0_9BACT</name>
<dbReference type="InterPro" id="IPR038142">
    <property type="entry name" value="Cytochrome_P460_sp"/>
</dbReference>
<dbReference type="Gene3D" id="2.60.120.260">
    <property type="entry name" value="Galactose-binding domain-like"/>
    <property type="match status" value="1"/>
</dbReference>
<sequence>MDKATATRCSIDSVLAADKDHGGSLFHIYTSEAAALPIFDPYGKFPEGSIVLKEKISRENGAATLFTGMVKREKGFNPEVGDWEFFTVDASASKIAERGKMERCATCHEDFPKGDFITRYLYSRPAQLSGGRIVLHSCEAQAHGEKLHYEEQENKNTLGFWVNPADWASWDFEVQQAGTYAIHIWQGCGAGSGDSEVEIKCAGESSRFKVEDTGHFQNFKEREIGKVTFDKAGPQTLEVRALSKPGVAVMDLRQVVLVPLKE</sequence>
<evidence type="ECO:0000259" key="1">
    <source>
        <dbReference type="Pfam" id="PF16694"/>
    </source>
</evidence>
<dbReference type="AlphaFoldDB" id="A0A858RTF0"/>
<reference evidence="3 4" key="1">
    <citation type="submission" date="2020-04" db="EMBL/GenBank/DDBJ databases">
        <title>Luteolibacter sp. G-1-1-1 isolated from soil.</title>
        <authorList>
            <person name="Dahal R.H."/>
        </authorList>
    </citation>
    <scope>NUCLEOTIDE SEQUENCE [LARGE SCALE GENOMIC DNA]</scope>
    <source>
        <strain evidence="3 4">G-1-1-1</strain>
    </source>
</reference>
<dbReference type="InterPro" id="IPR031712">
    <property type="entry name" value="DUF5077"/>
</dbReference>
<feature type="domain" description="Cytochrome P460" evidence="1">
    <location>
        <begin position="23"/>
        <end position="117"/>
    </location>
</feature>